<dbReference type="InterPro" id="IPR013983">
    <property type="entry name" value="Ald_Fedxn_OxRdtase_N"/>
</dbReference>
<evidence type="ECO:0000256" key="4">
    <source>
        <dbReference type="ARBA" id="ARBA00022723"/>
    </source>
</evidence>
<proteinExistence type="inferred from homology"/>
<dbReference type="Pfam" id="PF02730">
    <property type="entry name" value="AFOR_N"/>
    <property type="match status" value="1"/>
</dbReference>
<dbReference type="EMBL" id="BARS01002748">
    <property type="protein sequence ID" value="GAF72211.1"/>
    <property type="molecule type" value="Genomic_DNA"/>
</dbReference>
<dbReference type="Gene3D" id="3.60.9.10">
    <property type="entry name" value="Aldehyde ferredoxin oxidoreductase, N-terminal domain"/>
    <property type="match status" value="1"/>
</dbReference>
<keyword evidence="3" id="KW-0004">4Fe-4S</keyword>
<dbReference type="GO" id="GO:0009055">
    <property type="term" value="F:electron transfer activity"/>
    <property type="evidence" value="ECO:0007669"/>
    <property type="project" value="InterPro"/>
</dbReference>
<feature type="domain" description="Aldehyde ferredoxin oxidoreductase N-terminal" evidence="7">
    <location>
        <begin position="1"/>
        <end position="203"/>
    </location>
</feature>
<reference evidence="8" key="1">
    <citation type="journal article" date="2014" name="Front. Microbiol.">
        <title>High frequency of phylogenetically diverse reductive dehalogenase-homologous genes in deep subseafloor sedimentary metagenomes.</title>
        <authorList>
            <person name="Kawai M."/>
            <person name="Futagami T."/>
            <person name="Toyoda A."/>
            <person name="Takaki Y."/>
            <person name="Nishi S."/>
            <person name="Hori S."/>
            <person name="Arai W."/>
            <person name="Tsubouchi T."/>
            <person name="Morono Y."/>
            <person name="Uchiyama I."/>
            <person name="Ito T."/>
            <person name="Fujiyama A."/>
            <person name="Inagaki F."/>
            <person name="Takami H."/>
        </authorList>
    </citation>
    <scope>NUCLEOTIDE SEQUENCE</scope>
    <source>
        <strain evidence="8">Expedition CK06-06</strain>
    </source>
</reference>
<gene>
    <name evidence="8" type="ORF">S01H1_05271</name>
</gene>
<protein>
    <recommendedName>
        <fullName evidence="7">Aldehyde ferredoxin oxidoreductase N-terminal domain-containing protein</fullName>
    </recommendedName>
</protein>
<organism evidence="8">
    <name type="scientific">marine sediment metagenome</name>
    <dbReference type="NCBI Taxonomy" id="412755"/>
    <lineage>
        <taxon>unclassified sequences</taxon>
        <taxon>metagenomes</taxon>
        <taxon>ecological metagenomes</taxon>
    </lineage>
</organism>
<dbReference type="GO" id="GO:0046872">
    <property type="term" value="F:metal ion binding"/>
    <property type="evidence" value="ECO:0007669"/>
    <property type="project" value="UniProtKB-KW"/>
</dbReference>
<evidence type="ECO:0000259" key="7">
    <source>
        <dbReference type="SMART" id="SM00790"/>
    </source>
</evidence>
<dbReference type="SMART" id="SM00790">
    <property type="entry name" value="AFOR_N"/>
    <property type="match status" value="1"/>
</dbReference>
<dbReference type="Gene3D" id="1.10.569.10">
    <property type="entry name" value="Aldehyde Ferredoxin Oxidoreductase Protein, subunit A, domain 2"/>
    <property type="match status" value="1"/>
</dbReference>
<dbReference type="PANTHER" id="PTHR30038">
    <property type="entry name" value="ALDEHYDE FERREDOXIN OXIDOREDUCTASE"/>
    <property type="match status" value="1"/>
</dbReference>
<evidence type="ECO:0000256" key="3">
    <source>
        <dbReference type="ARBA" id="ARBA00022485"/>
    </source>
</evidence>
<name>X0SAK3_9ZZZZ</name>
<dbReference type="SUPFAM" id="SSF56228">
    <property type="entry name" value="Aldehyde ferredoxin oxidoreductase, N-terminal domain"/>
    <property type="match status" value="1"/>
</dbReference>
<dbReference type="InterPro" id="IPR036503">
    <property type="entry name" value="Ald_Fedxn_OxRdtase_N_sf"/>
</dbReference>
<accession>X0SAK3</accession>
<dbReference type="GO" id="GO:0016625">
    <property type="term" value="F:oxidoreductase activity, acting on the aldehyde or oxo group of donors, iron-sulfur protein as acceptor"/>
    <property type="evidence" value="ECO:0007669"/>
    <property type="project" value="InterPro"/>
</dbReference>
<dbReference type="GO" id="GO:0051539">
    <property type="term" value="F:4 iron, 4 sulfur cluster binding"/>
    <property type="evidence" value="ECO:0007669"/>
    <property type="project" value="UniProtKB-KW"/>
</dbReference>
<dbReference type="PANTHER" id="PTHR30038:SF0">
    <property type="entry name" value="TUNGSTEN-CONTAINING ALDEHYDE FERREDOXIN OXIDOREDUCTASE"/>
    <property type="match status" value="1"/>
</dbReference>
<keyword evidence="5" id="KW-0408">Iron</keyword>
<evidence type="ECO:0000256" key="1">
    <source>
        <dbReference type="ARBA" id="ARBA00001966"/>
    </source>
</evidence>
<comment type="cofactor">
    <cofactor evidence="1">
        <name>[4Fe-4S] cluster</name>
        <dbReference type="ChEBI" id="CHEBI:49883"/>
    </cofactor>
</comment>
<keyword evidence="4" id="KW-0479">Metal-binding</keyword>
<evidence type="ECO:0000256" key="5">
    <source>
        <dbReference type="ARBA" id="ARBA00023004"/>
    </source>
</evidence>
<evidence type="ECO:0000313" key="8">
    <source>
        <dbReference type="EMBL" id="GAF72211.1"/>
    </source>
</evidence>
<comment type="similarity">
    <text evidence="2">Belongs to the AOR/FOR family.</text>
</comment>
<dbReference type="SUPFAM" id="SSF48310">
    <property type="entry name" value="Aldehyde ferredoxin oxidoreductase, C-terminal domains"/>
    <property type="match status" value="1"/>
</dbReference>
<comment type="caution">
    <text evidence="8">The sequence shown here is derived from an EMBL/GenBank/DDBJ whole genome shotgun (WGS) entry which is preliminary data.</text>
</comment>
<dbReference type="InterPro" id="IPR036021">
    <property type="entry name" value="Tungsten_al_ferr_oxy-like_C"/>
</dbReference>
<evidence type="ECO:0000256" key="6">
    <source>
        <dbReference type="ARBA" id="ARBA00023014"/>
    </source>
</evidence>
<dbReference type="AlphaFoldDB" id="X0SAK3"/>
<evidence type="ECO:0000256" key="2">
    <source>
        <dbReference type="ARBA" id="ARBA00011032"/>
    </source>
</evidence>
<keyword evidence="6" id="KW-0411">Iron-sulfur</keyword>
<feature type="non-terminal residue" evidence="8">
    <location>
        <position position="298"/>
    </location>
</feature>
<dbReference type="InterPro" id="IPR001203">
    <property type="entry name" value="OxRdtase_Ald_Fedxn_C"/>
</dbReference>
<dbReference type="Pfam" id="PF01314">
    <property type="entry name" value="AFOR_C"/>
    <property type="match status" value="1"/>
</dbReference>
<dbReference type="InterPro" id="IPR051919">
    <property type="entry name" value="W-dependent_AOR"/>
</dbReference>
<dbReference type="InterPro" id="IPR013984">
    <property type="entry name" value="Ald_Fedxn_OxRdtase_dom2"/>
</dbReference>
<sequence length="298" mass="32464">MLNKKLGIIDLSKKKVSVKQTPDSLKKLFLGGRGLNSYYLYKMIKPGIDPFSPDNVLIFGTGFLTGTLVPNSSRFNVSAKSPETGILGDSNCGGYFAAELRYTGFDRLIIKGKSKKPCYLYITDNNIEIKDANDYWGMDTTDVQQNLRKDLGQVETACCGVAGENRVRFACVRTGVKNAAGRCGLGTVMGSKNLKAIAARGTQGIKVAHPEEMLETVEQLKEYIMNSKITSILGTVGTPLLYEVSNTLGAIRTKNSQLNAWSDSLNAEVIETFVDKMIGCSSCIVHCRHRNKLGGEGP</sequence>